<evidence type="ECO:0000256" key="2">
    <source>
        <dbReference type="ARBA" id="ARBA00005371"/>
    </source>
</evidence>
<dbReference type="EMBL" id="ML121529">
    <property type="protein sequence ID" value="RPB28616.1"/>
    <property type="molecule type" value="Genomic_DNA"/>
</dbReference>
<feature type="compositionally biased region" description="Acidic residues" evidence="6">
    <location>
        <begin position="84"/>
        <end position="94"/>
    </location>
</feature>
<feature type="compositionally biased region" description="Basic and acidic residues" evidence="6">
    <location>
        <begin position="53"/>
        <end position="63"/>
    </location>
</feature>
<dbReference type="CDD" id="cd22852">
    <property type="entry name" value="SMN_C"/>
    <property type="match status" value="1"/>
</dbReference>
<organism evidence="7 8">
    <name type="scientific">Terfezia boudieri ATCC MYA-4762</name>
    <dbReference type="NCBI Taxonomy" id="1051890"/>
    <lineage>
        <taxon>Eukaryota</taxon>
        <taxon>Fungi</taxon>
        <taxon>Dikarya</taxon>
        <taxon>Ascomycota</taxon>
        <taxon>Pezizomycotina</taxon>
        <taxon>Pezizomycetes</taxon>
        <taxon>Pezizales</taxon>
        <taxon>Pezizaceae</taxon>
        <taxon>Terfezia</taxon>
    </lineage>
</organism>
<dbReference type="STRING" id="1051890.A0A3N4M0C6"/>
<keyword evidence="4" id="KW-0508">mRNA splicing</keyword>
<dbReference type="GO" id="GO:0005634">
    <property type="term" value="C:nucleus"/>
    <property type="evidence" value="ECO:0007669"/>
    <property type="project" value="UniProtKB-SubCell"/>
</dbReference>
<keyword evidence="3" id="KW-0507">mRNA processing</keyword>
<accession>A0A3N4M0C6</accession>
<reference evidence="7 8" key="1">
    <citation type="journal article" date="2018" name="Nat. Ecol. Evol.">
        <title>Pezizomycetes genomes reveal the molecular basis of ectomycorrhizal truffle lifestyle.</title>
        <authorList>
            <person name="Murat C."/>
            <person name="Payen T."/>
            <person name="Noel B."/>
            <person name="Kuo A."/>
            <person name="Morin E."/>
            <person name="Chen J."/>
            <person name="Kohler A."/>
            <person name="Krizsan K."/>
            <person name="Balestrini R."/>
            <person name="Da Silva C."/>
            <person name="Montanini B."/>
            <person name="Hainaut M."/>
            <person name="Levati E."/>
            <person name="Barry K.W."/>
            <person name="Belfiori B."/>
            <person name="Cichocki N."/>
            <person name="Clum A."/>
            <person name="Dockter R.B."/>
            <person name="Fauchery L."/>
            <person name="Guy J."/>
            <person name="Iotti M."/>
            <person name="Le Tacon F."/>
            <person name="Lindquist E.A."/>
            <person name="Lipzen A."/>
            <person name="Malagnac F."/>
            <person name="Mello A."/>
            <person name="Molinier V."/>
            <person name="Miyauchi S."/>
            <person name="Poulain J."/>
            <person name="Riccioni C."/>
            <person name="Rubini A."/>
            <person name="Sitrit Y."/>
            <person name="Splivallo R."/>
            <person name="Traeger S."/>
            <person name="Wang M."/>
            <person name="Zifcakova L."/>
            <person name="Wipf D."/>
            <person name="Zambonelli A."/>
            <person name="Paolocci F."/>
            <person name="Nowrousian M."/>
            <person name="Ottonello S."/>
            <person name="Baldrian P."/>
            <person name="Spatafora J.W."/>
            <person name="Henrissat B."/>
            <person name="Nagy L.G."/>
            <person name="Aury J.M."/>
            <person name="Wincker P."/>
            <person name="Grigoriev I.V."/>
            <person name="Bonfante P."/>
            <person name="Martin F.M."/>
        </authorList>
    </citation>
    <scope>NUCLEOTIDE SEQUENCE [LARGE SCALE GENOMIC DNA]</scope>
    <source>
        <strain evidence="7 8">ATCC MYA-4762</strain>
    </source>
</reference>
<comment type="subcellular location">
    <subcellularLocation>
        <location evidence="1">Nucleus</location>
    </subcellularLocation>
</comment>
<proteinExistence type="inferred from homology"/>
<feature type="region of interest" description="Disordered" evidence="6">
    <location>
        <begin position="40"/>
        <end position="130"/>
    </location>
</feature>
<evidence type="ECO:0000256" key="4">
    <source>
        <dbReference type="ARBA" id="ARBA00023187"/>
    </source>
</evidence>
<evidence type="ECO:0000256" key="5">
    <source>
        <dbReference type="ARBA" id="ARBA00023242"/>
    </source>
</evidence>
<dbReference type="PANTHER" id="PTHR39267">
    <property type="entry name" value="SURVIVAL MOTOR NEURON-LIKE PROTEIN 1"/>
    <property type="match status" value="1"/>
</dbReference>
<keyword evidence="8" id="KW-1185">Reference proteome</keyword>
<dbReference type="Pfam" id="PF20635">
    <property type="entry name" value="SMN_YG-box"/>
    <property type="match status" value="1"/>
</dbReference>
<protein>
    <submittedName>
        <fullName evidence="7">Uncharacterized protein</fullName>
    </submittedName>
</protein>
<name>A0A3N4M0C6_9PEZI</name>
<evidence type="ECO:0000256" key="3">
    <source>
        <dbReference type="ARBA" id="ARBA00022664"/>
    </source>
</evidence>
<keyword evidence="5" id="KW-0539">Nucleus</keyword>
<dbReference type="InterPro" id="IPR040424">
    <property type="entry name" value="Smn1"/>
</dbReference>
<dbReference type="AlphaFoldDB" id="A0A3N4M0C6"/>
<comment type="similarity">
    <text evidence="2">Belongs to the SMN family.</text>
</comment>
<evidence type="ECO:0000256" key="1">
    <source>
        <dbReference type="ARBA" id="ARBA00004123"/>
    </source>
</evidence>
<dbReference type="GO" id="GO:0006397">
    <property type="term" value="P:mRNA processing"/>
    <property type="evidence" value="ECO:0007669"/>
    <property type="project" value="UniProtKB-KW"/>
</dbReference>
<dbReference type="GO" id="GO:0008380">
    <property type="term" value="P:RNA splicing"/>
    <property type="evidence" value="ECO:0007669"/>
    <property type="project" value="UniProtKB-KW"/>
</dbReference>
<dbReference type="InterPro" id="IPR047313">
    <property type="entry name" value="SMN_C"/>
</dbReference>
<evidence type="ECO:0000256" key="6">
    <source>
        <dbReference type="SAM" id="MobiDB-lite"/>
    </source>
</evidence>
<dbReference type="CDD" id="cd22851">
    <property type="entry name" value="SMN_N"/>
    <property type="match status" value="1"/>
</dbReference>
<dbReference type="Proteomes" id="UP000267821">
    <property type="component" value="Unassembled WGS sequence"/>
</dbReference>
<evidence type="ECO:0000313" key="8">
    <source>
        <dbReference type="Proteomes" id="UP000267821"/>
    </source>
</evidence>
<evidence type="ECO:0000313" key="7">
    <source>
        <dbReference type="EMBL" id="RPB28616.1"/>
    </source>
</evidence>
<dbReference type="InParanoid" id="A0A3N4M0C6"/>
<gene>
    <name evidence="7" type="ORF">L211DRAFT_399523</name>
</gene>
<dbReference type="OrthoDB" id="197400at2759"/>
<sequence>MTPKMAEKKELTHAEIWDDSTLLNSWDAALQEYKKYHSIQATGATVGSLPASTKEEGEVEMKDISPQQLVHSQESEDKPVAPTNEEEEEEEGEVVPEVKNHTPEPQLMSQASVEAGQKLPSPPPFPPSILAGENETLRNLMISWYFAGYYTGLYEGQQKQ</sequence>
<dbReference type="PANTHER" id="PTHR39267:SF1">
    <property type="entry name" value="SURVIVAL MOTOR NEURON PROTEIN"/>
    <property type="match status" value="1"/>
</dbReference>